<dbReference type="PANTHER" id="PTHR33395">
    <property type="entry name" value="TRANSCRIPTASE, PUTATIVE-RELATED-RELATED"/>
    <property type="match status" value="1"/>
</dbReference>
<organism evidence="2 3">
    <name type="scientific">Dibothriocephalus latus</name>
    <name type="common">Fish tapeworm</name>
    <name type="synonym">Diphyllobothrium latum</name>
    <dbReference type="NCBI Taxonomy" id="60516"/>
    <lineage>
        <taxon>Eukaryota</taxon>
        <taxon>Metazoa</taxon>
        <taxon>Spiralia</taxon>
        <taxon>Lophotrochozoa</taxon>
        <taxon>Platyhelminthes</taxon>
        <taxon>Cestoda</taxon>
        <taxon>Eucestoda</taxon>
        <taxon>Diphyllobothriidea</taxon>
        <taxon>Diphyllobothriidae</taxon>
        <taxon>Dibothriocephalus</taxon>
    </lineage>
</organism>
<dbReference type="InterPro" id="IPR005135">
    <property type="entry name" value="Endo/exonuclease/phosphatase"/>
</dbReference>
<dbReference type="GO" id="GO:0031012">
    <property type="term" value="C:extracellular matrix"/>
    <property type="evidence" value="ECO:0007669"/>
    <property type="project" value="TreeGrafter"/>
</dbReference>
<proteinExistence type="predicted"/>
<protein>
    <recommendedName>
        <fullName evidence="1">Endonuclease/exonuclease/phosphatase domain-containing protein</fullName>
    </recommendedName>
</protein>
<dbReference type="Proteomes" id="UP000281553">
    <property type="component" value="Unassembled WGS sequence"/>
</dbReference>
<gene>
    <name evidence="2" type="ORF">DILT_LOCUS11779</name>
</gene>
<name>A0A3P7M0R9_DIBLA</name>
<keyword evidence="3" id="KW-1185">Reference proteome</keyword>
<reference evidence="2 3" key="1">
    <citation type="submission" date="2018-11" db="EMBL/GenBank/DDBJ databases">
        <authorList>
            <consortium name="Pathogen Informatics"/>
        </authorList>
    </citation>
    <scope>NUCLEOTIDE SEQUENCE [LARGE SCALE GENOMIC DNA]</scope>
</reference>
<dbReference type="Pfam" id="PF14529">
    <property type="entry name" value="Exo_endo_phos_2"/>
    <property type="match status" value="1"/>
</dbReference>
<dbReference type="GO" id="GO:0061343">
    <property type="term" value="P:cell adhesion involved in heart morphogenesis"/>
    <property type="evidence" value="ECO:0007669"/>
    <property type="project" value="TreeGrafter"/>
</dbReference>
<dbReference type="EMBL" id="UYRU01064174">
    <property type="protein sequence ID" value="VDN15948.1"/>
    <property type="molecule type" value="Genomic_DNA"/>
</dbReference>
<evidence type="ECO:0000313" key="3">
    <source>
        <dbReference type="Proteomes" id="UP000281553"/>
    </source>
</evidence>
<dbReference type="AlphaFoldDB" id="A0A3P7M0R9"/>
<dbReference type="PANTHER" id="PTHR33395:SF22">
    <property type="entry name" value="REVERSE TRANSCRIPTASE DOMAIN-CONTAINING PROTEIN"/>
    <property type="match status" value="1"/>
</dbReference>
<evidence type="ECO:0000259" key="1">
    <source>
        <dbReference type="Pfam" id="PF14529"/>
    </source>
</evidence>
<feature type="domain" description="Endonuclease/exonuclease/phosphatase" evidence="1">
    <location>
        <begin position="2"/>
        <end position="113"/>
    </location>
</feature>
<dbReference type="OrthoDB" id="6285797at2759"/>
<dbReference type="InterPro" id="IPR036691">
    <property type="entry name" value="Endo/exonu/phosph_ase_sf"/>
</dbReference>
<dbReference type="GO" id="GO:0003824">
    <property type="term" value="F:catalytic activity"/>
    <property type="evidence" value="ECO:0007669"/>
    <property type="project" value="InterPro"/>
</dbReference>
<dbReference type="Gene3D" id="3.60.10.10">
    <property type="entry name" value="Endonuclease/exonuclease/phosphatase"/>
    <property type="match status" value="1"/>
</dbReference>
<dbReference type="GO" id="GO:0007508">
    <property type="term" value="P:larval heart development"/>
    <property type="evidence" value="ECO:0007669"/>
    <property type="project" value="TreeGrafter"/>
</dbReference>
<accession>A0A3P7M0R9</accession>
<evidence type="ECO:0000313" key="2">
    <source>
        <dbReference type="EMBL" id="VDN15948.1"/>
    </source>
</evidence>
<sequence>MAVYRPPNIPSGADDLNFGLVKEAASHQEVLIVDDFNAPAIDWDNLTVEAASTSLSSNLMDLKLDHPLAQSVKAQTRFRENQIASCLDLIFTKDVSYIDEMHSNAPVGENDHTTLIWDNLLNSQRLRKTEDQPNI</sequence>
<dbReference type="SUPFAM" id="SSF56219">
    <property type="entry name" value="DNase I-like"/>
    <property type="match status" value="1"/>
</dbReference>